<feature type="domain" description="Mce/MlaD" evidence="8">
    <location>
        <begin position="171"/>
        <end position="237"/>
    </location>
</feature>
<dbReference type="Pfam" id="PF02470">
    <property type="entry name" value="MlaD"/>
    <property type="match status" value="3"/>
</dbReference>
<evidence type="ECO:0000313" key="10">
    <source>
        <dbReference type="Proteomes" id="UP000287996"/>
    </source>
</evidence>
<name>A0A432ZPJ5_9GAMM</name>
<dbReference type="InterPro" id="IPR051800">
    <property type="entry name" value="PqiA-PqiB_transport"/>
</dbReference>
<keyword evidence="2" id="KW-1003">Cell membrane</keyword>
<organism evidence="9 10">
    <name type="scientific">Idiomarina tyrosinivorans</name>
    <dbReference type="NCBI Taxonomy" id="1445662"/>
    <lineage>
        <taxon>Bacteria</taxon>
        <taxon>Pseudomonadati</taxon>
        <taxon>Pseudomonadota</taxon>
        <taxon>Gammaproteobacteria</taxon>
        <taxon>Alteromonadales</taxon>
        <taxon>Idiomarinaceae</taxon>
        <taxon>Idiomarina</taxon>
    </lineage>
</organism>
<keyword evidence="5 7" id="KW-1133">Transmembrane helix</keyword>
<accession>A0A432ZPJ5</accession>
<proteinExistence type="predicted"/>
<comment type="subcellular location">
    <subcellularLocation>
        <location evidence="1">Cell inner membrane</location>
    </subcellularLocation>
</comment>
<dbReference type="PANTHER" id="PTHR30462:SF2">
    <property type="entry name" value="INTERMEMBRANE TRANSPORT PROTEIN PQIB"/>
    <property type="match status" value="1"/>
</dbReference>
<comment type="caution">
    <text evidence="9">The sequence shown here is derived from an EMBL/GenBank/DDBJ whole genome shotgun (WGS) entry which is preliminary data.</text>
</comment>
<evidence type="ECO:0000256" key="3">
    <source>
        <dbReference type="ARBA" id="ARBA00022519"/>
    </source>
</evidence>
<protein>
    <submittedName>
        <fullName evidence="9">Paraquat-inducible protein B</fullName>
    </submittedName>
</protein>
<feature type="domain" description="Mce/MlaD" evidence="8">
    <location>
        <begin position="299"/>
        <end position="402"/>
    </location>
</feature>
<dbReference type="AlphaFoldDB" id="A0A432ZPJ5"/>
<evidence type="ECO:0000313" key="9">
    <source>
        <dbReference type="EMBL" id="RUO79756.1"/>
    </source>
</evidence>
<keyword evidence="3" id="KW-0997">Cell inner membrane</keyword>
<dbReference type="Proteomes" id="UP000287996">
    <property type="component" value="Unassembled WGS sequence"/>
</dbReference>
<feature type="transmembrane region" description="Helical" evidence="7">
    <location>
        <begin position="28"/>
        <end position="48"/>
    </location>
</feature>
<evidence type="ECO:0000256" key="1">
    <source>
        <dbReference type="ARBA" id="ARBA00004533"/>
    </source>
</evidence>
<evidence type="ECO:0000256" key="5">
    <source>
        <dbReference type="ARBA" id="ARBA00022989"/>
    </source>
</evidence>
<dbReference type="GO" id="GO:0005886">
    <property type="term" value="C:plasma membrane"/>
    <property type="evidence" value="ECO:0007669"/>
    <property type="project" value="UniProtKB-SubCell"/>
</dbReference>
<feature type="domain" description="Mce/MlaD" evidence="8">
    <location>
        <begin position="55"/>
        <end position="145"/>
    </location>
</feature>
<sequence length="565" mass="62446">MIGAASGGPLRRQRVTDASSAKVSKRTWFSPIWLIPILAVAIGLWMTFSSDEGLGPTVQLTVTDAEGIEPGKTLVKVRNVTVGRVSDVRLADDLAHAIMTLEMQANTERMLTTDSQFWVVKPRIGRQGVSGLNTLISGAYIQLQPDLDGGEAQTEFTALESPPVTSQQTPGLRFTLVSENAGTVGVGDPVLYRGFTVGRIEKSTFSVERREIEYQVFVESPYDRLLTENTRFWLESAVSLKLGSNGVDVNLGNLESLLSGGVTFDVPEGQVAGEVIDPQHQFELFDNREQARQQGYARGIDYVLLLNESVRGLEVGAPVEYKGIRVGTVTAVPYRWQPEKNSKSLLLQVPVKIRFEPDRLHGLVADADMALWRERMQRLIDRGMSASVQSANLLTSSLFIELGFYPEASRTEPQLDASHFNDITLFPTVASDVARLEDKLTGLLDKLNAIPMAETFASLQQTLEQSDRSLASVETLAEQLKRWLAQPEAQQMPSELNQTLESLQQVLQQLSGADGQSQNLQQLLHRMNELLERATPFFDTLERQPNALIFDAAEEADPAPKAHEE</sequence>
<evidence type="ECO:0000256" key="2">
    <source>
        <dbReference type="ARBA" id="ARBA00022475"/>
    </source>
</evidence>
<reference evidence="9 10" key="1">
    <citation type="journal article" date="2011" name="Front. Microbiol.">
        <title>Genomic signatures of strain selection and enhancement in Bacillus atrophaeus var. globigii, a historical biowarfare simulant.</title>
        <authorList>
            <person name="Gibbons H.S."/>
            <person name="Broomall S.M."/>
            <person name="McNew L.A."/>
            <person name="Daligault H."/>
            <person name="Chapman C."/>
            <person name="Bruce D."/>
            <person name="Karavis M."/>
            <person name="Krepps M."/>
            <person name="McGregor P.A."/>
            <person name="Hong C."/>
            <person name="Park K.H."/>
            <person name="Akmal A."/>
            <person name="Feldman A."/>
            <person name="Lin J.S."/>
            <person name="Chang W.E."/>
            <person name="Higgs B.W."/>
            <person name="Demirev P."/>
            <person name="Lindquist J."/>
            <person name="Liem A."/>
            <person name="Fochler E."/>
            <person name="Read T.D."/>
            <person name="Tapia R."/>
            <person name="Johnson S."/>
            <person name="Bishop-Lilly K.A."/>
            <person name="Detter C."/>
            <person name="Han C."/>
            <person name="Sozhamannan S."/>
            <person name="Rosenzweig C.N."/>
            <person name="Skowronski E.W."/>
        </authorList>
    </citation>
    <scope>NUCLEOTIDE SEQUENCE [LARGE SCALE GENOMIC DNA]</scope>
    <source>
        <strain evidence="9 10">CC-PW-9</strain>
    </source>
</reference>
<evidence type="ECO:0000256" key="4">
    <source>
        <dbReference type="ARBA" id="ARBA00022692"/>
    </source>
</evidence>
<keyword evidence="4 7" id="KW-0812">Transmembrane</keyword>
<evidence type="ECO:0000256" key="6">
    <source>
        <dbReference type="ARBA" id="ARBA00023136"/>
    </source>
</evidence>
<keyword evidence="10" id="KW-1185">Reference proteome</keyword>
<dbReference type="NCBIfam" id="NF008070">
    <property type="entry name" value="PRK10807.1"/>
    <property type="match status" value="1"/>
</dbReference>
<dbReference type="EMBL" id="PIQH01000008">
    <property type="protein sequence ID" value="RUO79756.1"/>
    <property type="molecule type" value="Genomic_DNA"/>
</dbReference>
<keyword evidence="6 7" id="KW-0472">Membrane</keyword>
<dbReference type="InterPro" id="IPR003399">
    <property type="entry name" value="Mce/MlaD"/>
</dbReference>
<gene>
    <name evidence="9" type="ORF">CWI84_08975</name>
</gene>
<dbReference type="PANTHER" id="PTHR30462">
    <property type="entry name" value="INTERMEMBRANE TRANSPORT PROTEIN PQIB-RELATED"/>
    <property type="match status" value="1"/>
</dbReference>
<evidence type="ECO:0000259" key="8">
    <source>
        <dbReference type="Pfam" id="PF02470"/>
    </source>
</evidence>
<evidence type="ECO:0000256" key="7">
    <source>
        <dbReference type="SAM" id="Phobius"/>
    </source>
</evidence>